<dbReference type="SUPFAM" id="SSF53901">
    <property type="entry name" value="Thiolase-like"/>
    <property type="match status" value="1"/>
</dbReference>
<evidence type="ECO:0000313" key="4">
    <source>
        <dbReference type="EMBL" id="KAF8369282.1"/>
    </source>
</evidence>
<dbReference type="GO" id="GO:0016747">
    <property type="term" value="F:acyltransferase activity, transferring groups other than amino-acyl groups"/>
    <property type="evidence" value="ECO:0007669"/>
    <property type="project" value="InterPro"/>
</dbReference>
<dbReference type="InterPro" id="IPR013187">
    <property type="entry name" value="F-box-assoc_dom_typ3"/>
</dbReference>
<dbReference type="AlphaFoldDB" id="A0A834Y4K0"/>
<comment type="caution">
    <text evidence="4">The sequence shown here is derived from an EMBL/GenBank/DDBJ whole genome shotgun (WGS) entry which is preliminary data.</text>
</comment>
<dbReference type="GO" id="GO:0016020">
    <property type="term" value="C:membrane"/>
    <property type="evidence" value="ECO:0007669"/>
    <property type="project" value="InterPro"/>
</dbReference>
<evidence type="ECO:0000256" key="1">
    <source>
        <dbReference type="ARBA" id="ARBA00022679"/>
    </source>
</evidence>
<proteinExistence type="predicted"/>
<dbReference type="EMBL" id="JABCRI010000874">
    <property type="protein sequence ID" value="KAF8369282.1"/>
    <property type="molecule type" value="Genomic_DNA"/>
</dbReference>
<feature type="domain" description="F-box associated beta-propeller type 3" evidence="2">
    <location>
        <begin position="26"/>
        <end position="158"/>
    </location>
</feature>
<keyword evidence="5" id="KW-1185">Reference proteome</keyword>
<sequence length="625" mass="71017">MKLTDTPIELPLGDDKDLRYSLMDFGYKVVRISIFQKMGAKSCECEVKVHTIGTECWRRIVDVPPHIRRSYDNALVNGAIHWRASREGVKFQLIMSFDIGDEQFREFPWPNCCKGNGINFSTLKAFSGCLSIFCHRDDVDVEAWVMKDYGVTGSWTKVFHIKGLEIVGIGCPLLEPLHIWKHGEILVQVDRRRLVMYDPSNNTGFSCKMPSSNLESVVRKQLKKVFDKDIDQAAGLLHLHFHHSMIALFRFEAYELPQPSVASRIPSVPVPLASSTELMPVSEPIYPKEIHQVASLPSVSDTRLVELKLQLEGVQKKWGRPTYSSPAPSTSSSTTQKTVNGIFKIGMPKASEFWKMPRQEIYLENNDFHRGNVEDCLRYFAKNSTDLLAAKKSDMEALHGGFWVSGKQICALLGMIGGCREVNKERKEGSWRNRCFVGMAACMIIGLETGLLSGECHAFTEDSQIITVAEGNKLVRWSDKRMCPPWQMNSLEIIVPENLPRPSAHRKGGKYSEEDAKAVMVQILRRAPDETKPYIPDYKLAFEHVCILASSKKVLDEIQKNLELTEEYMEASRMTLERFGNTSSSSVWYELAYLETKRRIKKGNRVWQIAFGSGFKCNSVVWCNY</sequence>
<dbReference type="Pfam" id="PF08541">
    <property type="entry name" value="ACP_syn_III_C"/>
    <property type="match status" value="1"/>
</dbReference>
<dbReference type="Proteomes" id="UP000655225">
    <property type="component" value="Unassembled WGS sequence"/>
</dbReference>
<dbReference type="OrthoDB" id="5314306at2759"/>
<evidence type="ECO:0000313" key="5">
    <source>
        <dbReference type="Proteomes" id="UP000655225"/>
    </source>
</evidence>
<accession>A0A834Y4K0</accession>
<dbReference type="GO" id="GO:0006633">
    <property type="term" value="P:fatty acid biosynthetic process"/>
    <property type="evidence" value="ECO:0007669"/>
    <property type="project" value="InterPro"/>
</dbReference>
<gene>
    <name evidence="4" type="ORF">HHK36_032710</name>
</gene>
<dbReference type="InterPro" id="IPR016039">
    <property type="entry name" value="Thiolase-like"/>
</dbReference>
<name>A0A834Y4K0_TETSI</name>
<dbReference type="Pfam" id="PF08268">
    <property type="entry name" value="FBA_3"/>
    <property type="match status" value="1"/>
</dbReference>
<dbReference type="NCBIfam" id="TIGR01640">
    <property type="entry name" value="F_box_assoc_1"/>
    <property type="match status" value="1"/>
</dbReference>
<protein>
    <recommendedName>
        <fullName evidence="6">Very-long-chain 3-oxoacyl-CoA synthase</fullName>
    </recommendedName>
</protein>
<reference evidence="4 5" key="1">
    <citation type="submission" date="2020-04" db="EMBL/GenBank/DDBJ databases">
        <title>Plant Genome Project.</title>
        <authorList>
            <person name="Zhang R.-G."/>
        </authorList>
    </citation>
    <scope>NUCLEOTIDE SEQUENCE [LARGE SCALE GENOMIC DNA]</scope>
    <source>
        <strain evidence="4">YNK0</strain>
        <tissue evidence="4">Leaf</tissue>
    </source>
</reference>
<dbReference type="InterPro" id="IPR013747">
    <property type="entry name" value="ACP_syn_III_C"/>
</dbReference>
<evidence type="ECO:0008006" key="6">
    <source>
        <dbReference type="Google" id="ProtNLM"/>
    </source>
</evidence>
<dbReference type="Gene3D" id="3.40.47.10">
    <property type="match status" value="1"/>
</dbReference>
<evidence type="ECO:0000259" key="3">
    <source>
        <dbReference type="Pfam" id="PF08541"/>
    </source>
</evidence>
<evidence type="ECO:0000259" key="2">
    <source>
        <dbReference type="Pfam" id="PF08268"/>
    </source>
</evidence>
<dbReference type="InterPro" id="IPR017451">
    <property type="entry name" value="F-box-assoc_interact_dom"/>
</dbReference>
<keyword evidence="1" id="KW-0808">Transferase</keyword>
<dbReference type="InterPro" id="IPR012392">
    <property type="entry name" value="3-ktacl-CoA_syn"/>
</dbReference>
<organism evidence="4 5">
    <name type="scientific">Tetracentron sinense</name>
    <name type="common">Spur-leaf</name>
    <dbReference type="NCBI Taxonomy" id="13715"/>
    <lineage>
        <taxon>Eukaryota</taxon>
        <taxon>Viridiplantae</taxon>
        <taxon>Streptophyta</taxon>
        <taxon>Embryophyta</taxon>
        <taxon>Tracheophyta</taxon>
        <taxon>Spermatophyta</taxon>
        <taxon>Magnoliopsida</taxon>
        <taxon>Trochodendrales</taxon>
        <taxon>Trochodendraceae</taxon>
        <taxon>Tetracentron</taxon>
    </lineage>
</organism>
<dbReference type="PANTHER" id="PTHR31561">
    <property type="entry name" value="3-KETOACYL-COA SYNTHASE"/>
    <property type="match status" value="1"/>
</dbReference>
<feature type="domain" description="Beta-ketoacyl-[acyl-carrier-protein] synthase III C-terminal" evidence="3">
    <location>
        <begin position="544"/>
        <end position="622"/>
    </location>
</feature>